<evidence type="ECO:0000313" key="13">
    <source>
        <dbReference type="Proteomes" id="UP000441208"/>
    </source>
</evidence>
<dbReference type="Proteomes" id="UP000441208">
    <property type="component" value="Unassembled WGS sequence"/>
</dbReference>
<dbReference type="Proteomes" id="UP000440732">
    <property type="component" value="Unassembled WGS sequence"/>
</dbReference>
<evidence type="ECO:0000313" key="12">
    <source>
        <dbReference type="Proteomes" id="UP000440732"/>
    </source>
</evidence>
<comment type="caution">
    <text evidence="3">The sequence shown here is derived from an EMBL/GenBank/DDBJ whole genome shotgun (WGS) entry which is preliminary data.</text>
</comment>
<evidence type="ECO:0000313" key="5">
    <source>
        <dbReference type="EMBL" id="KAE9169448.1"/>
    </source>
</evidence>
<accession>A0A6A3Q1Z0</accession>
<dbReference type="Proteomes" id="UP000429523">
    <property type="component" value="Unassembled WGS sequence"/>
</dbReference>
<keyword evidence="9" id="KW-1185">Reference proteome</keyword>
<dbReference type="EMBL" id="QXFZ01003735">
    <property type="protein sequence ID" value="KAE9067350.1"/>
    <property type="molecule type" value="Genomic_DNA"/>
</dbReference>
<dbReference type="EMBL" id="QXGB01003688">
    <property type="protein sequence ID" value="KAE9169448.1"/>
    <property type="molecule type" value="Genomic_DNA"/>
</dbReference>
<organism evidence="3 13">
    <name type="scientific">Phytophthora fragariae</name>
    <dbReference type="NCBI Taxonomy" id="53985"/>
    <lineage>
        <taxon>Eukaryota</taxon>
        <taxon>Sar</taxon>
        <taxon>Stramenopiles</taxon>
        <taxon>Oomycota</taxon>
        <taxon>Peronosporomycetes</taxon>
        <taxon>Peronosporales</taxon>
        <taxon>Peronosporaceae</taxon>
        <taxon>Phytophthora</taxon>
    </lineage>
</organism>
<dbReference type="EMBL" id="QXGE01003700">
    <property type="protein sequence ID" value="KAE9273747.1"/>
    <property type="molecule type" value="Genomic_DNA"/>
</dbReference>
<feature type="signal peptide" evidence="1">
    <location>
        <begin position="1"/>
        <end position="20"/>
    </location>
</feature>
<gene>
    <name evidence="7" type="ORF">PF001_g27371</name>
    <name evidence="6" type="ORF">PF002_g16642</name>
    <name evidence="5" type="ORF">PF005_g27968</name>
    <name evidence="4" type="ORF">PF006_g27381</name>
    <name evidence="3" type="ORF">PF007_g28107</name>
    <name evidence="2" type="ORF">PF009_g13130</name>
</gene>
<evidence type="ECO:0000256" key="1">
    <source>
        <dbReference type="SAM" id="SignalP"/>
    </source>
</evidence>
<evidence type="ECO:0000313" key="6">
    <source>
        <dbReference type="EMBL" id="KAE9217927.1"/>
    </source>
</evidence>
<evidence type="ECO:0000313" key="11">
    <source>
        <dbReference type="Proteomes" id="UP000440367"/>
    </source>
</evidence>
<dbReference type="Proteomes" id="UP000437068">
    <property type="component" value="Unassembled WGS sequence"/>
</dbReference>
<evidence type="ECO:0008006" key="14">
    <source>
        <dbReference type="Google" id="ProtNLM"/>
    </source>
</evidence>
<dbReference type="AlphaFoldDB" id="A0A6A3Q1Z0"/>
<evidence type="ECO:0000313" key="8">
    <source>
        <dbReference type="Proteomes" id="UP000429523"/>
    </source>
</evidence>
<evidence type="ECO:0000313" key="3">
    <source>
        <dbReference type="EMBL" id="KAE9067350.1"/>
    </source>
</evidence>
<name>A0A6A3Q1Z0_9STRA</name>
<evidence type="ECO:0000313" key="9">
    <source>
        <dbReference type="Proteomes" id="UP000433483"/>
    </source>
</evidence>
<dbReference type="Proteomes" id="UP000433483">
    <property type="component" value="Unassembled WGS sequence"/>
</dbReference>
<proteinExistence type="predicted"/>
<evidence type="ECO:0000313" key="7">
    <source>
        <dbReference type="EMBL" id="KAE9273747.1"/>
    </source>
</evidence>
<evidence type="ECO:0000313" key="2">
    <source>
        <dbReference type="EMBL" id="KAE8936947.1"/>
    </source>
</evidence>
<feature type="chain" id="PRO_5036380363" description="Secreted protein" evidence="1">
    <location>
        <begin position="21"/>
        <end position="67"/>
    </location>
</feature>
<dbReference type="EMBL" id="QXGF01000675">
    <property type="protein sequence ID" value="KAE8936947.1"/>
    <property type="molecule type" value="Genomic_DNA"/>
</dbReference>
<dbReference type="EMBL" id="QXGA01003714">
    <property type="protein sequence ID" value="KAE9080120.1"/>
    <property type="molecule type" value="Genomic_DNA"/>
</dbReference>
<sequence>MSIKVCFLLFAVRYTKLCCALNESVRANSLTCQCSIHQRITCMLTASNFDLNGTQTALLRGQYSTPT</sequence>
<dbReference type="EMBL" id="QXGD01000995">
    <property type="protein sequence ID" value="KAE9217927.1"/>
    <property type="molecule type" value="Genomic_DNA"/>
</dbReference>
<evidence type="ECO:0000313" key="4">
    <source>
        <dbReference type="EMBL" id="KAE9080120.1"/>
    </source>
</evidence>
<keyword evidence="1" id="KW-0732">Signal</keyword>
<evidence type="ECO:0000313" key="10">
    <source>
        <dbReference type="Proteomes" id="UP000437068"/>
    </source>
</evidence>
<dbReference type="Proteomes" id="UP000440367">
    <property type="component" value="Unassembled WGS sequence"/>
</dbReference>
<reference evidence="8 9" key="1">
    <citation type="submission" date="2018-08" db="EMBL/GenBank/DDBJ databases">
        <title>Genomic investigation of the strawberry pathogen Phytophthora fragariae indicates pathogenicity is determined by transcriptional variation in three key races.</title>
        <authorList>
            <person name="Adams T.M."/>
            <person name="Armitage A.D."/>
            <person name="Sobczyk M.K."/>
            <person name="Bates H.J."/>
            <person name="Dunwell J.M."/>
            <person name="Nellist C.F."/>
            <person name="Harrison R.J."/>
        </authorList>
    </citation>
    <scope>NUCLEOTIDE SEQUENCE [LARGE SCALE GENOMIC DNA]</scope>
    <source>
        <strain evidence="7 10">A4</strain>
        <strain evidence="6 11">BC-1</strain>
        <strain evidence="5 9">NOV-27</strain>
        <strain evidence="4 12">NOV-5</strain>
        <strain evidence="3 13">NOV-71</strain>
        <strain evidence="2 8">NOV-9</strain>
    </source>
</reference>
<protein>
    <recommendedName>
        <fullName evidence="14">Secreted protein</fullName>
    </recommendedName>
</protein>